<dbReference type="EMBL" id="CP010784">
    <property type="protein sequence ID" value="ATF05226.1"/>
    <property type="molecule type" value="Genomic_DNA"/>
</dbReference>
<feature type="domain" description="HTH lysR-type" evidence="4">
    <location>
        <begin position="9"/>
        <end position="65"/>
    </location>
</feature>
<dbReference type="SMART" id="SM00448">
    <property type="entry name" value="REC"/>
    <property type="match status" value="1"/>
</dbReference>
<dbReference type="PROSITE" id="PS50931">
    <property type="entry name" value="HTH_LYSR"/>
    <property type="match status" value="1"/>
</dbReference>
<evidence type="ECO:0000259" key="3">
    <source>
        <dbReference type="PROSITE" id="PS50110"/>
    </source>
</evidence>
<organism evidence="5 6">
    <name type="scientific">Phaeobacter gallaeciensis</name>
    <dbReference type="NCBI Taxonomy" id="60890"/>
    <lineage>
        <taxon>Bacteria</taxon>
        <taxon>Pseudomonadati</taxon>
        <taxon>Pseudomonadota</taxon>
        <taxon>Alphaproteobacteria</taxon>
        <taxon>Rhodobacterales</taxon>
        <taxon>Roseobacteraceae</taxon>
        <taxon>Phaeobacter</taxon>
    </lineage>
</organism>
<dbReference type="RefSeq" id="WP_024096613.1">
    <property type="nucleotide sequence ID" value="NZ_CP010588.1"/>
</dbReference>
<feature type="modified residue" description="4-aspartylphosphate" evidence="2">
    <location>
        <position position="162"/>
    </location>
</feature>
<evidence type="ECO:0000313" key="5">
    <source>
        <dbReference type="EMBL" id="ATF05226.1"/>
    </source>
</evidence>
<dbReference type="PROSITE" id="PS50110">
    <property type="entry name" value="RESPONSE_REGULATORY"/>
    <property type="match status" value="1"/>
</dbReference>
<evidence type="ECO:0000313" key="6">
    <source>
        <dbReference type="Proteomes" id="UP000217545"/>
    </source>
</evidence>
<keyword evidence="1 2" id="KW-0597">Phosphoprotein</keyword>
<dbReference type="InterPro" id="IPR001789">
    <property type="entry name" value="Sig_transdc_resp-reg_receiver"/>
</dbReference>
<sequence length="269" mass="29332">MKQLKRHLPPLTSLLAFEAAARLGGFTAAAEELNVSREAVSRQIRTLESHLRISLFERDANRALMGAAGARFFATVSPNLTAIAVAARELAGEIGNSPDLDGAAPPGDDEELPSLLVVDDTPQNIHHLHGLLRDAYRIIPQTSGKAALSFLAGELADLVLLDIRMPDMDGYEVCRQIKSTASLADVPVIFLTSFDDPMDETKGLEMGACDFITRPIVPAVLRARIRSHIELRQAKTALEKLLARRADRLEKAEQLLARMCSDIGQFQSS</sequence>
<dbReference type="Gene3D" id="3.40.50.2300">
    <property type="match status" value="1"/>
</dbReference>
<proteinExistence type="predicted"/>
<evidence type="ECO:0000256" key="2">
    <source>
        <dbReference type="PROSITE-ProRule" id="PRU00169"/>
    </source>
</evidence>
<dbReference type="Pfam" id="PF00072">
    <property type="entry name" value="Response_reg"/>
    <property type="match status" value="1"/>
</dbReference>
<dbReference type="CDD" id="cd19920">
    <property type="entry name" value="REC_PA4781-like"/>
    <property type="match status" value="1"/>
</dbReference>
<feature type="domain" description="Response regulatory" evidence="3">
    <location>
        <begin position="114"/>
        <end position="229"/>
    </location>
</feature>
<dbReference type="InterPro" id="IPR011006">
    <property type="entry name" value="CheY-like_superfamily"/>
</dbReference>
<dbReference type="PANTHER" id="PTHR44591">
    <property type="entry name" value="STRESS RESPONSE REGULATOR PROTEIN 1"/>
    <property type="match status" value="1"/>
</dbReference>
<dbReference type="InterPro" id="IPR036390">
    <property type="entry name" value="WH_DNA-bd_sf"/>
</dbReference>
<dbReference type="GeneID" id="31848765"/>
<dbReference type="GO" id="GO:0000160">
    <property type="term" value="P:phosphorelay signal transduction system"/>
    <property type="evidence" value="ECO:0007669"/>
    <property type="project" value="InterPro"/>
</dbReference>
<dbReference type="Gene3D" id="1.10.10.10">
    <property type="entry name" value="Winged helix-like DNA-binding domain superfamily/Winged helix DNA-binding domain"/>
    <property type="match status" value="1"/>
</dbReference>
<dbReference type="Proteomes" id="UP000217545">
    <property type="component" value="Chromosome"/>
</dbReference>
<evidence type="ECO:0000259" key="4">
    <source>
        <dbReference type="PROSITE" id="PS50931"/>
    </source>
</evidence>
<evidence type="ECO:0000256" key="1">
    <source>
        <dbReference type="ARBA" id="ARBA00022553"/>
    </source>
</evidence>
<accession>A0AAD0ECD1</accession>
<dbReference type="InterPro" id="IPR050595">
    <property type="entry name" value="Bact_response_regulator"/>
</dbReference>
<dbReference type="Pfam" id="PF00126">
    <property type="entry name" value="HTH_1"/>
    <property type="match status" value="1"/>
</dbReference>
<name>A0AAD0ECD1_9RHOB</name>
<dbReference type="SUPFAM" id="SSF46785">
    <property type="entry name" value="Winged helix' DNA-binding domain"/>
    <property type="match status" value="1"/>
</dbReference>
<dbReference type="AlphaFoldDB" id="A0AAD0ECD1"/>
<dbReference type="InterPro" id="IPR000847">
    <property type="entry name" value="LysR_HTH_N"/>
</dbReference>
<gene>
    <name evidence="5" type="ORF">PhaeoP63_01135</name>
</gene>
<dbReference type="InterPro" id="IPR036388">
    <property type="entry name" value="WH-like_DNA-bd_sf"/>
</dbReference>
<dbReference type="PANTHER" id="PTHR44591:SF3">
    <property type="entry name" value="RESPONSE REGULATORY DOMAIN-CONTAINING PROTEIN"/>
    <property type="match status" value="1"/>
</dbReference>
<dbReference type="GO" id="GO:0003700">
    <property type="term" value="F:DNA-binding transcription factor activity"/>
    <property type="evidence" value="ECO:0007669"/>
    <property type="project" value="InterPro"/>
</dbReference>
<reference evidence="5 6" key="1">
    <citation type="journal article" date="2017" name="Front. Microbiol.">
        <title>Phaeobacter piscinae sp. nov., a species of the Roseobacter group and potential aquaculture probiont.</title>
        <authorList>
            <person name="Sonnenschein E.C."/>
            <person name="Phippen C.B.W."/>
            <person name="Nielsen K.F."/>
            <person name="Mateiu R.V."/>
            <person name="Melchiorsen J."/>
            <person name="Gram L."/>
            <person name="Overmann J."/>
            <person name="Freese H.M."/>
        </authorList>
    </citation>
    <scope>NUCLEOTIDE SEQUENCE [LARGE SCALE GENOMIC DNA]</scope>
    <source>
        <strain evidence="5 6">P63</strain>
    </source>
</reference>
<protein>
    <submittedName>
        <fullName evidence="5">Response regulator</fullName>
    </submittedName>
</protein>
<dbReference type="SUPFAM" id="SSF52172">
    <property type="entry name" value="CheY-like"/>
    <property type="match status" value="1"/>
</dbReference>
<dbReference type="PRINTS" id="PR00039">
    <property type="entry name" value="HTHLYSR"/>
</dbReference>